<dbReference type="Ensembl" id="ENSCAFT00845047599.1">
    <property type="protein sequence ID" value="ENSCAFP00845037350.1"/>
    <property type="gene ID" value="ENSCAFG00845026918.1"/>
</dbReference>
<dbReference type="GeneTree" id="ENSGT00940000159213"/>
<reference evidence="2" key="2">
    <citation type="submission" date="2025-08" db="UniProtKB">
        <authorList>
            <consortium name="Ensembl"/>
        </authorList>
    </citation>
    <scope>IDENTIFICATION</scope>
    <source>
        <strain evidence="2">Boxer</strain>
    </source>
</reference>
<name>A0A8I3SAI2_CANLF</name>
<organism evidence="2 3">
    <name type="scientific">Canis lupus familiaris</name>
    <name type="common">Dog</name>
    <name type="synonym">Canis familiaris</name>
    <dbReference type="NCBI Taxonomy" id="9615"/>
    <lineage>
        <taxon>Eukaryota</taxon>
        <taxon>Metazoa</taxon>
        <taxon>Chordata</taxon>
        <taxon>Craniata</taxon>
        <taxon>Vertebrata</taxon>
        <taxon>Euteleostomi</taxon>
        <taxon>Mammalia</taxon>
        <taxon>Eutheria</taxon>
        <taxon>Laurasiatheria</taxon>
        <taxon>Carnivora</taxon>
        <taxon>Caniformia</taxon>
        <taxon>Canidae</taxon>
        <taxon>Canis</taxon>
    </lineage>
</organism>
<dbReference type="AlphaFoldDB" id="A0A8I3SAI2"/>
<reference evidence="2" key="3">
    <citation type="submission" date="2025-09" db="UniProtKB">
        <authorList>
            <consortium name="Ensembl"/>
        </authorList>
    </citation>
    <scope>IDENTIFICATION</scope>
    <source>
        <strain evidence="2">Boxer</strain>
    </source>
</reference>
<sequence length="218" mass="23642">METSAPITATEKKDAKSGSLEGAAFPDPGRKASALAVATAAAAVAAHGVPQHLLPPLHAPFPIDMRHQEGRYHYEPHSVHSVHGPRSLQPMSLFLVTTTQRQPHSTPSILLPEGRPKPFPYPRIPAAPHTCLGGSLLQRSRWPMDPPSHPSTPRCWSHTALPQIPMPPLLLPTCLECTLPMGHWDPPHEWAPFPRMICFPPCSPAGSELPSHCCLADS</sequence>
<dbReference type="OrthoDB" id="3214149at2759"/>
<evidence type="ECO:0000313" key="3">
    <source>
        <dbReference type="Proteomes" id="UP000805418"/>
    </source>
</evidence>
<evidence type="ECO:0000313" key="2">
    <source>
        <dbReference type="Ensembl" id="ENSCAFP00845037350.1"/>
    </source>
</evidence>
<accession>A0A8I3SAI2</accession>
<keyword evidence="3" id="KW-1185">Reference proteome</keyword>
<dbReference type="Proteomes" id="UP000805418">
    <property type="component" value="Chromosome 19"/>
</dbReference>
<protein>
    <submittedName>
        <fullName evidence="2">GLI family zinc finger 2</fullName>
    </submittedName>
</protein>
<gene>
    <name evidence="2" type="primary">GLI2</name>
</gene>
<proteinExistence type="predicted"/>
<evidence type="ECO:0000256" key="1">
    <source>
        <dbReference type="SAM" id="MobiDB-lite"/>
    </source>
</evidence>
<reference evidence="2" key="1">
    <citation type="submission" date="2020-03" db="EMBL/GenBank/DDBJ databases">
        <title>Long-read based genome assembly of a Labrador retriever dog.</title>
        <authorList>
            <person name="Eory L."/>
            <person name="Zhang W."/>
            <person name="Schoenebeck J."/>
        </authorList>
    </citation>
    <scope>NUCLEOTIDE SEQUENCE [LARGE SCALE GENOMIC DNA]</scope>
    <source>
        <strain evidence="2">Labrador retriever</strain>
    </source>
</reference>
<feature type="region of interest" description="Disordered" evidence="1">
    <location>
        <begin position="1"/>
        <end position="26"/>
    </location>
</feature>